<dbReference type="PROSITE" id="PS51077">
    <property type="entry name" value="HTH_ICLR"/>
    <property type="match status" value="1"/>
</dbReference>
<evidence type="ECO:0000313" key="7">
    <source>
        <dbReference type="Proteomes" id="UP001432000"/>
    </source>
</evidence>
<dbReference type="InterPro" id="IPR036390">
    <property type="entry name" value="WH_DNA-bd_sf"/>
</dbReference>
<keyword evidence="7" id="KW-1185">Reference proteome</keyword>
<name>A0ABZ2PKS6_9NOCA</name>
<dbReference type="SMART" id="SM00346">
    <property type="entry name" value="HTH_ICLR"/>
    <property type="match status" value="1"/>
</dbReference>
<dbReference type="InterPro" id="IPR029016">
    <property type="entry name" value="GAF-like_dom_sf"/>
</dbReference>
<keyword evidence="3" id="KW-0804">Transcription</keyword>
<dbReference type="Proteomes" id="UP001432000">
    <property type="component" value="Chromosome"/>
</dbReference>
<dbReference type="SUPFAM" id="SSF55781">
    <property type="entry name" value="GAF domain-like"/>
    <property type="match status" value="1"/>
</dbReference>
<dbReference type="SUPFAM" id="SSF46785">
    <property type="entry name" value="Winged helix' DNA-binding domain"/>
    <property type="match status" value="1"/>
</dbReference>
<dbReference type="Gene3D" id="1.10.10.10">
    <property type="entry name" value="Winged helix-like DNA-binding domain superfamily/Winged helix DNA-binding domain"/>
    <property type="match status" value="1"/>
</dbReference>
<dbReference type="Pfam" id="PF09339">
    <property type="entry name" value="HTH_IclR"/>
    <property type="match status" value="1"/>
</dbReference>
<keyword evidence="2" id="KW-0238">DNA-binding</keyword>
<organism evidence="6 7">
    <name type="scientific">Rhodococcus sovatensis</name>
    <dbReference type="NCBI Taxonomy" id="1805840"/>
    <lineage>
        <taxon>Bacteria</taxon>
        <taxon>Bacillati</taxon>
        <taxon>Actinomycetota</taxon>
        <taxon>Actinomycetes</taxon>
        <taxon>Mycobacteriales</taxon>
        <taxon>Nocardiaceae</taxon>
        <taxon>Rhodococcus</taxon>
    </lineage>
</organism>
<evidence type="ECO:0000256" key="1">
    <source>
        <dbReference type="ARBA" id="ARBA00023015"/>
    </source>
</evidence>
<dbReference type="PANTHER" id="PTHR30136">
    <property type="entry name" value="HELIX-TURN-HELIX TRANSCRIPTIONAL REGULATOR, ICLR FAMILY"/>
    <property type="match status" value="1"/>
</dbReference>
<dbReference type="InterPro" id="IPR050707">
    <property type="entry name" value="HTH_MetabolicPath_Reg"/>
</dbReference>
<dbReference type="EMBL" id="CP147846">
    <property type="protein sequence ID" value="WXG68870.1"/>
    <property type="molecule type" value="Genomic_DNA"/>
</dbReference>
<evidence type="ECO:0000256" key="3">
    <source>
        <dbReference type="ARBA" id="ARBA00023163"/>
    </source>
</evidence>
<evidence type="ECO:0000256" key="2">
    <source>
        <dbReference type="ARBA" id="ARBA00023125"/>
    </source>
</evidence>
<sequence>MSRVATGESVLARGVRVIESFGLDDRSLTVTDIARRSGLHIATASRLIEELVGTGWLEREGRQVRIGVRLWEVVSRASSTVGLRQAAMPFMEDLHAVIGHHTQLGVMEGGEVLFVERLTAPKAAVNYSRIAGRLPLHASSSGLVLLANSPQEQQERAIGAPLKVFTDRTVRTGRELRAILAEVRRQGFAFCAGHIYPETTGIAVPVRNADQTVVAALSVIVPNDDAARSLIPALQAAGRGVTRVMSASIPGQS</sequence>
<gene>
    <name evidence="6" type="ORF">WDS16_27440</name>
</gene>
<dbReference type="InterPro" id="IPR014757">
    <property type="entry name" value="Tscrpt_reg_IclR_C"/>
</dbReference>
<dbReference type="PROSITE" id="PS51078">
    <property type="entry name" value="ICLR_ED"/>
    <property type="match status" value="1"/>
</dbReference>
<dbReference type="RefSeq" id="WP_338889342.1">
    <property type="nucleotide sequence ID" value="NZ_CP147846.1"/>
</dbReference>
<reference evidence="6 7" key="1">
    <citation type="submission" date="2024-03" db="EMBL/GenBank/DDBJ databases">
        <title>Natural products discovery in diverse microorganisms through a two-stage MS feature dereplication strategy.</title>
        <authorList>
            <person name="Zhang R."/>
        </authorList>
    </citation>
    <scope>NUCLEOTIDE SEQUENCE [LARGE SCALE GENOMIC DNA]</scope>
    <source>
        <strain evidence="6 7">18930</strain>
    </source>
</reference>
<feature type="domain" description="HTH iclR-type" evidence="4">
    <location>
        <begin position="8"/>
        <end position="68"/>
    </location>
</feature>
<evidence type="ECO:0000259" key="4">
    <source>
        <dbReference type="PROSITE" id="PS51077"/>
    </source>
</evidence>
<evidence type="ECO:0000259" key="5">
    <source>
        <dbReference type="PROSITE" id="PS51078"/>
    </source>
</evidence>
<feature type="domain" description="IclR-ED" evidence="5">
    <location>
        <begin position="69"/>
        <end position="247"/>
    </location>
</feature>
<dbReference type="Pfam" id="PF01614">
    <property type="entry name" value="IclR_C"/>
    <property type="match status" value="1"/>
</dbReference>
<protein>
    <submittedName>
        <fullName evidence="6">IclR family transcriptional regulator</fullName>
    </submittedName>
</protein>
<evidence type="ECO:0000313" key="6">
    <source>
        <dbReference type="EMBL" id="WXG68870.1"/>
    </source>
</evidence>
<proteinExistence type="predicted"/>
<dbReference type="PANTHER" id="PTHR30136:SF24">
    <property type="entry name" value="HTH-TYPE TRANSCRIPTIONAL REPRESSOR ALLR"/>
    <property type="match status" value="1"/>
</dbReference>
<dbReference type="Gene3D" id="3.30.450.40">
    <property type="match status" value="1"/>
</dbReference>
<dbReference type="InterPro" id="IPR005471">
    <property type="entry name" value="Tscrpt_reg_IclR_N"/>
</dbReference>
<keyword evidence="1" id="KW-0805">Transcription regulation</keyword>
<accession>A0ABZ2PKS6</accession>
<dbReference type="InterPro" id="IPR036388">
    <property type="entry name" value="WH-like_DNA-bd_sf"/>
</dbReference>